<proteinExistence type="predicted"/>
<accession>A0ABM8BYY2</accession>
<keyword evidence="2" id="KW-1185">Reference proteome</keyword>
<evidence type="ECO:0000313" key="2">
    <source>
        <dbReference type="Proteomes" id="UP001163387"/>
    </source>
</evidence>
<dbReference type="Proteomes" id="UP001163387">
    <property type="component" value="Chromosome"/>
</dbReference>
<gene>
    <name evidence="1" type="ORF">SHM_27590</name>
</gene>
<dbReference type="RefSeq" id="WP_281748682.1">
    <property type="nucleotide sequence ID" value="NZ_AP026933.1"/>
</dbReference>
<sequence length="113" mass="12860">MLTFDKQEKAHFNFPKIKNLKIGGIWYETYWYWFGWAKLHLSSNKIEAFTDFGESTTEIAEQIIEAAPYLVPVALIIASVITTNAAILKSYDYGNGAWLGLLWFIPDMGFGSN</sequence>
<evidence type="ECO:0000313" key="1">
    <source>
        <dbReference type="EMBL" id="BDT05113.1"/>
    </source>
</evidence>
<name>A0ABM8BYY2_9MOLU</name>
<reference evidence="1 2" key="1">
    <citation type="journal article" date="2022" name="Front. Microbiol.">
        <title>Male-killing mechanisms vary between Spiroplasma species.</title>
        <authorList>
            <person name="Arai H."/>
            <person name="Inoue M."/>
            <person name="Kageyama D."/>
        </authorList>
    </citation>
    <scope>NUCLEOTIDE SEQUENCE [LARGE SCALE GENOMIC DNA]</scope>
    <source>
        <strain evidence="2">sHm</strain>
    </source>
</reference>
<dbReference type="EMBL" id="AP026933">
    <property type="protein sequence ID" value="BDT05113.1"/>
    <property type="molecule type" value="Genomic_DNA"/>
</dbReference>
<protein>
    <submittedName>
        <fullName evidence="1">Uncharacterized protein</fullName>
    </submittedName>
</protein>
<organism evidence="1 2">
    <name type="scientific">Spiroplasma ixodetis</name>
    <dbReference type="NCBI Taxonomy" id="2141"/>
    <lineage>
        <taxon>Bacteria</taxon>
        <taxon>Bacillati</taxon>
        <taxon>Mycoplasmatota</taxon>
        <taxon>Mollicutes</taxon>
        <taxon>Entomoplasmatales</taxon>
        <taxon>Spiroplasmataceae</taxon>
        <taxon>Spiroplasma</taxon>
    </lineage>
</organism>